<dbReference type="InParanoid" id="A0A0D0AH43"/>
<dbReference type="OrthoDB" id="59699at2759"/>
<dbReference type="HOGENOM" id="CLU_2374211_0_0_1"/>
<organism evidence="1 2">
    <name type="scientific">Suillus luteus UH-Slu-Lm8-n1</name>
    <dbReference type="NCBI Taxonomy" id="930992"/>
    <lineage>
        <taxon>Eukaryota</taxon>
        <taxon>Fungi</taxon>
        <taxon>Dikarya</taxon>
        <taxon>Basidiomycota</taxon>
        <taxon>Agaricomycotina</taxon>
        <taxon>Agaricomycetes</taxon>
        <taxon>Agaricomycetidae</taxon>
        <taxon>Boletales</taxon>
        <taxon>Suillineae</taxon>
        <taxon>Suillaceae</taxon>
        <taxon>Suillus</taxon>
    </lineage>
</organism>
<dbReference type="AlphaFoldDB" id="A0A0D0AH43"/>
<evidence type="ECO:0000313" key="1">
    <source>
        <dbReference type="EMBL" id="KIK33552.1"/>
    </source>
</evidence>
<proteinExistence type="predicted"/>
<dbReference type="EMBL" id="KN835919">
    <property type="protein sequence ID" value="KIK33552.1"/>
    <property type="molecule type" value="Genomic_DNA"/>
</dbReference>
<protein>
    <submittedName>
        <fullName evidence="1">Uncharacterized protein</fullName>
    </submittedName>
</protein>
<reference evidence="1 2" key="1">
    <citation type="submission" date="2014-04" db="EMBL/GenBank/DDBJ databases">
        <authorList>
            <consortium name="DOE Joint Genome Institute"/>
            <person name="Kuo A."/>
            <person name="Ruytinx J."/>
            <person name="Rineau F."/>
            <person name="Colpaert J."/>
            <person name="Kohler A."/>
            <person name="Nagy L.G."/>
            <person name="Floudas D."/>
            <person name="Copeland A."/>
            <person name="Barry K.W."/>
            <person name="Cichocki N."/>
            <person name="Veneault-Fourrey C."/>
            <person name="LaButti K."/>
            <person name="Lindquist E.A."/>
            <person name="Lipzen A."/>
            <person name="Lundell T."/>
            <person name="Morin E."/>
            <person name="Murat C."/>
            <person name="Sun H."/>
            <person name="Tunlid A."/>
            <person name="Henrissat B."/>
            <person name="Grigoriev I.V."/>
            <person name="Hibbett D.S."/>
            <person name="Martin F."/>
            <person name="Nordberg H.P."/>
            <person name="Cantor M.N."/>
            <person name="Hua S.X."/>
        </authorList>
    </citation>
    <scope>NUCLEOTIDE SEQUENCE [LARGE SCALE GENOMIC DNA]</scope>
    <source>
        <strain evidence="1 2">UH-Slu-Lm8-n1</strain>
    </source>
</reference>
<sequence>MASTERGEHDIENEMDNPGFVFHDSRVIETGGKSGFDKVKAFIAGRSKGIQSKDHLYAIRYCIPADEARSSKFSHPTIVDVRLMLRFTILRAQFQ</sequence>
<dbReference type="Proteomes" id="UP000054485">
    <property type="component" value="Unassembled WGS sequence"/>
</dbReference>
<keyword evidence="2" id="KW-1185">Reference proteome</keyword>
<accession>A0A0D0AH43</accession>
<gene>
    <name evidence="1" type="ORF">CY34DRAFT_18301</name>
</gene>
<name>A0A0D0AH43_9AGAM</name>
<reference evidence="2" key="2">
    <citation type="submission" date="2015-01" db="EMBL/GenBank/DDBJ databases">
        <title>Evolutionary Origins and Diversification of the Mycorrhizal Mutualists.</title>
        <authorList>
            <consortium name="DOE Joint Genome Institute"/>
            <consortium name="Mycorrhizal Genomics Consortium"/>
            <person name="Kohler A."/>
            <person name="Kuo A."/>
            <person name="Nagy L.G."/>
            <person name="Floudas D."/>
            <person name="Copeland A."/>
            <person name="Barry K.W."/>
            <person name="Cichocki N."/>
            <person name="Veneault-Fourrey C."/>
            <person name="LaButti K."/>
            <person name="Lindquist E.A."/>
            <person name="Lipzen A."/>
            <person name="Lundell T."/>
            <person name="Morin E."/>
            <person name="Murat C."/>
            <person name="Riley R."/>
            <person name="Ohm R."/>
            <person name="Sun H."/>
            <person name="Tunlid A."/>
            <person name="Henrissat B."/>
            <person name="Grigoriev I.V."/>
            <person name="Hibbett D.S."/>
            <person name="Martin F."/>
        </authorList>
    </citation>
    <scope>NUCLEOTIDE SEQUENCE [LARGE SCALE GENOMIC DNA]</scope>
    <source>
        <strain evidence="2">UH-Slu-Lm8-n1</strain>
    </source>
</reference>
<evidence type="ECO:0000313" key="2">
    <source>
        <dbReference type="Proteomes" id="UP000054485"/>
    </source>
</evidence>